<dbReference type="InterPro" id="IPR026040">
    <property type="entry name" value="HyI-like"/>
</dbReference>
<dbReference type="GO" id="GO:0008903">
    <property type="term" value="F:hydroxypyruvate isomerase activity"/>
    <property type="evidence" value="ECO:0007669"/>
    <property type="project" value="UniProtKB-EC"/>
</dbReference>
<name>A0A447IPE3_9RHOB</name>
<dbReference type="PANTHER" id="PTHR43489">
    <property type="entry name" value="ISOMERASE"/>
    <property type="match status" value="1"/>
</dbReference>
<proteinExistence type="inferred from homology"/>
<gene>
    <name evidence="5" type="primary">ygbM</name>
    <name evidence="5" type="ORF">PARHAE_02594</name>
</gene>
<protein>
    <submittedName>
        <fullName evidence="5">Hydroxypyruvate isomerase YgbM</fullName>
        <ecNumber evidence="5">5.3.1.22</ecNumber>
    </submittedName>
</protein>
<accession>A0A447IPE3</accession>
<dbReference type="OrthoDB" id="9786584at2"/>
<feature type="domain" description="Xylose isomerase-like TIM barrel" evidence="4">
    <location>
        <begin position="21"/>
        <end position="248"/>
    </location>
</feature>
<evidence type="ECO:0000259" key="4">
    <source>
        <dbReference type="Pfam" id="PF01261"/>
    </source>
</evidence>
<keyword evidence="6" id="KW-1185">Reference proteome</keyword>
<evidence type="ECO:0000313" key="5">
    <source>
        <dbReference type="EMBL" id="VDS09392.1"/>
    </source>
</evidence>
<evidence type="ECO:0000256" key="2">
    <source>
        <dbReference type="PIRNR" id="PIRNR006241"/>
    </source>
</evidence>
<evidence type="ECO:0000256" key="3">
    <source>
        <dbReference type="PIRSR" id="PIRSR006241-50"/>
    </source>
</evidence>
<dbReference type="Pfam" id="PF01261">
    <property type="entry name" value="AP_endonuc_2"/>
    <property type="match status" value="1"/>
</dbReference>
<evidence type="ECO:0000313" key="6">
    <source>
        <dbReference type="Proteomes" id="UP000270743"/>
    </source>
</evidence>
<dbReference type="AlphaFoldDB" id="A0A447IPE3"/>
<dbReference type="Proteomes" id="UP000270743">
    <property type="component" value="Unassembled WGS sequence"/>
</dbReference>
<dbReference type="EMBL" id="UZWE01000036">
    <property type="protein sequence ID" value="VDS09392.1"/>
    <property type="molecule type" value="Genomic_DNA"/>
</dbReference>
<feature type="active site" description="Proton donor/acceptor" evidence="3">
    <location>
        <position position="137"/>
    </location>
</feature>
<dbReference type="InterPro" id="IPR013022">
    <property type="entry name" value="Xyl_isomerase-like_TIM-brl"/>
</dbReference>
<dbReference type="EC" id="5.3.1.22" evidence="5"/>
<dbReference type="RefSeq" id="WP_126155024.1">
    <property type="nucleotide sequence ID" value="NZ_UZWE01000036.1"/>
</dbReference>
<dbReference type="GO" id="GO:0046487">
    <property type="term" value="P:glyoxylate metabolic process"/>
    <property type="evidence" value="ECO:0007669"/>
    <property type="project" value="TreeGrafter"/>
</dbReference>
<dbReference type="SUPFAM" id="SSF51658">
    <property type="entry name" value="Xylose isomerase-like"/>
    <property type="match status" value="1"/>
</dbReference>
<organism evidence="5 6">
    <name type="scientific">Paracoccus haematequi</name>
    <dbReference type="NCBI Taxonomy" id="2491866"/>
    <lineage>
        <taxon>Bacteria</taxon>
        <taxon>Pseudomonadati</taxon>
        <taxon>Pseudomonadota</taxon>
        <taxon>Alphaproteobacteria</taxon>
        <taxon>Rhodobacterales</taxon>
        <taxon>Paracoccaceae</taxon>
        <taxon>Paracoccus</taxon>
    </lineage>
</organism>
<dbReference type="PANTHER" id="PTHR43489:SF6">
    <property type="entry name" value="HYDROXYPYRUVATE ISOMERASE-RELATED"/>
    <property type="match status" value="1"/>
</dbReference>
<keyword evidence="1 2" id="KW-0413">Isomerase</keyword>
<sequence length="253" mass="27646">MPRFAANLTMLFTELPMLDRFAAAADAGFEGVEILFPYDIPPRDLSRAAIAAGLDFVLMNTPPPNWAGGPRGFAAEPGLEDRFRSDFDRALRFAEALRARHIHIMAGYAQGEEARDTFLRNLSWATGRAPHVSLTIEPLNPVDQPGYFLGDFDLAADLIEQVDAPNLGLQFDAYHAQMITGDAMAVWRKHAGIARHVQIAGVPGRHEPTGGMIDYPAFFAALDQSAYKGWVSAEYNPAGLTTKGLGWLPRPPA</sequence>
<keyword evidence="5" id="KW-0670">Pyruvate</keyword>
<dbReference type="InterPro" id="IPR050417">
    <property type="entry name" value="Sugar_Epim/Isomerase"/>
</dbReference>
<feature type="active site" description="Proton donor/acceptor" evidence="3">
    <location>
        <position position="234"/>
    </location>
</feature>
<evidence type="ECO:0000256" key="1">
    <source>
        <dbReference type="ARBA" id="ARBA00023235"/>
    </source>
</evidence>
<reference evidence="5 6" key="1">
    <citation type="submission" date="2018-12" db="EMBL/GenBank/DDBJ databases">
        <authorList>
            <person name="Criscuolo A."/>
        </authorList>
    </citation>
    <scope>NUCLEOTIDE SEQUENCE [LARGE SCALE GENOMIC DNA]</scope>
    <source>
        <strain evidence="5">ACIP1116241</strain>
    </source>
</reference>
<dbReference type="Gene3D" id="3.20.20.150">
    <property type="entry name" value="Divalent-metal-dependent TIM barrel enzymes"/>
    <property type="match status" value="1"/>
</dbReference>
<dbReference type="InterPro" id="IPR036237">
    <property type="entry name" value="Xyl_isomerase-like_sf"/>
</dbReference>
<dbReference type="PIRSF" id="PIRSF006241">
    <property type="entry name" value="HyI"/>
    <property type="match status" value="1"/>
</dbReference>
<comment type="similarity">
    <text evidence="2">Belongs to the hyi family.</text>
</comment>